<keyword evidence="5" id="KW-1185">Reference proteome</keyword>
<dbReference type="Gene3D" id="3.40.50.1820">
    <property type="entry name" value="alpha/beta hydrolase"/>
    <property type="match status" value="1"/>
</dbReference>
<dbReference type="SUPFAM" id="SSF53474">
    <property type="entry name" value="alpha/beta-Hydrolases"/>
    <property type="match status" value="1"/>
</dbReference>
<accession>A0A1Y6BPA5</accession>
<feature type="domain" description="AB hydrolase-1" evidence="3">
    <location>
        <begin position="75"/>
        <end position="192"/>
    </location>
</feature>
<dbReference type="Proteomes" id="UP000192917">
    <property type="component" value="Unassembled WGS sequence"/>
</dbReference>
<gene>
    <name evidence="4" type="ORF">SAMN05428998_10719</name>
</gene>
<evidence type="ECO:0000256" key="2">
    <source>
        <dbReference type="SAM" id="Phobius"/>
    </source>
</evidence>
<dbReference type="InterPro" id="IPR029058">
    <property type="entry name" value="AB_hydrolase_fold"/>
</dbReference>
<keyword evidence="2" id="KW-1133">Transmembrane helix</keyword>
<keyword evidence="2" id="KW-0812">Transmembrane</keyword>
<dbReference type="PANTHER" id="PTHR12277">
    <property type="entry name" value="ALPHA/BETA HYDROLASE DOMAIN-CONTAINING PROTEIN"/>
    <property type="match status" value="1"/>
</dbReference>
<dbReference type="AlphaFoldDB" id="A0A1Y6BPA5"/>
<dbReference type="STRING" id="560819.SAMN05428998_10719"/>
<dbReference type="PANTHER" id="PTHR12277:SF79">
    <property type="entry name" value="XAA-PRO DIPEPTIDYL-PEPTIDASE-RELATED"/>
    <property type="match status" value="1"/>
</dbReference>
<dbReference type="Pfam" id="PF00561">
    <property type="entry name" value="Abhydrolase_1"/>
    <property type="match status" value="1"/>
</dbReference>
<reference evidence="4 5" key="1">
    <citation type="submission" date="2017-04" db="EMBL/GenBank/DDBJ databases">
        <authorList>
            <person name="Afonso C.L."/>
            <person name="Miller P.J."/>
            <person name="Scott M.A."/>
            <person name="Spackman E."/>
            <person name="Goraichik I."/>
            <person name="Dimitrov K.M."/>
            <person name="Suarez D.L."/>
            <person name="Swayne D.E."/>
        </authorList>
    </citation>
    <scope>NUCLEOTIDE SEQUENCE [LARGE SCALE GENOMIC DNA]</scope>
    <source>
        <strain evidence="4 5">USBA 355</strain>
    </source>
</reference>
<evidence type="ECO:0000259" key="3">
    <source>
        <dbReference type="Pfam" id="PF00561"/>
    </source>
</evidence>
<evidence type="ECO:0000313" key="5">
    <source>
        <dbReference type="Proteomes" id="UP000192917"/>
    </source>
</evidence>
<dbReference type="EMBL" id="FWZX01000007">
    <property type="protein sequence ID" value="SMF20500.1"/>
    <property type="molecule type" value="Genomic_DNA"/>
</dbReference>
<feature type="transmembrane region" description="Helical" evidence="2">
    <location>
        <begin position="6"/>
        <end position="25"/>
    </location>
</feature>
<proteinExistence type="predicted"/>
<feature type="region of interest" description="Disordered" evidence="1">
    <location>
        <begin position="278"/>
        <end position="302"/>
    </location>
</feature>
<organism evidence="4 5">
    <name type="scientific">Tistlia consotensis USBA 355</name>
    <dbReference type="NCBI Taxonomy" id="560819"/>
    <lineage>
        <taxon>Bacteria</taxon>
        <taxon>Pseudomonadati</taxon>
        <taxon>Pseudomonadota</taxon>
        <taxon>Alphaproteobacteria</taxon>
        <taxon>Rhodospirillales</taxon>
        <taxon>Rhodovibrionaceae</taxon>
        <taxon>Tistlia</taxon>
    </lineage>
</organism>
<name>A0A1Y6BPA5_9PROT</name>
<feature type="compositionally biased region" description="Low complexity" evidence="1">
    <location>
        <begin position="292"/>
        <end position="302"/>
    </location>
</feature>
<protein>
    <recommendedName>
        <fullName evidence="3">AB hydrolase-1 domain-containing protein</fullName>
    </recommendedName>
</protein>
<dbReference type="InterPro" id="IPR000073">
    <property type="entry name" value="AB_hydrolase_1"/>
</dbReference>
<evidence type="ECO:0000313" key="4">
    <source>
        <dbReference type="EMBL" id="SMF20500.1"/>
    </source>
</evidence>
<evidence type="ECO:0000256" key="1">
    <source>
        <dbReference type="SAM" id="MobiDB-lite"/>
    </source>
</evidence>
<keyword evidence="2" id="KW-0472">Membrane</keyword>
<sequence>MSPLFWLFAAAAGGYLGLCLLLFLLQRRLIFRPTAGRLDPARLAGLGAFRLIETTTADRLRLAHLWLPPAEGGRVLVACHGNVGNGGERAAKLCGALPKGQGLLLVEYRGFAGNPGSPSETGLAADAASALDWLEGRGIEAGRIVLYGESLGSGVVTRLAAERAAGGRAVAGVVLEAPFTSIAAVAQRRHWYVPALWLVRDRFDSLSRIGRQGAPLLILHGRRDRVVPYAMAERLLAAARPPKRLVTLDQGHHSDLYDFPEVPAAVAGFLSGQAGWPASTPAAGRQSGGAAGSLAAAPAGED</sequence>